<dbReference type="EMBL" id="ML211082">
    <property type="protein sequence ID" value="TFK89256.1"/>
    <property type="molecule type" value="Genomic_DNA"/>
</dbReference>
<feature type="compositionally biased region" description="Basic and acidic residues" evidence="1">
    <location>
        <begin position="25"/>
        <end position="42"/>
    </location>
</feature>
<feature type="non-terminal residue" evidence="2">
    <location>
        <position position="1"/>
    </location>
</feature>
<dbReference type="Proteomes" id="UP000308197">
    <property type="component" value="Unassembled WGS sequence"/>
</dbReference>
<proteinExistence type="predicted"/>
<keyword evidence="3" id="KW-1185">Reference proteome</keyword>
<dbReference type="AlphaFoldDB" id="A0A5C3PI61"/>
<evidence type="ECO:0000313" key="3">
    <source>
        <dbReference type="Proteomes" id="UP000308197"/>
    </source>
</evidence>
<reference evidence="2 3" key="1">
    <citation type="journal article" date="2019" name="Nat. Ecol. Evol.">
        <title>Megaphylogeny resolves global patterns of mushroom evolution.</title>
        <authorList>
            <person name="Varga T."/>
            <person name="Krizsan K."/>
            <person name="Foldi C."/>
            <person name="Dima B."/>
            <person name="Sanchez-Garcia M."/>
            <person name="Sanchez-Ramirez S."/>
            <person name="Szollosi G.J."/>
            <person name="Szarkandi J.G."/>
            <person name="Papp V."/>
            <person name="Albert L."/>
            <person name="Andreopoulos W."/>
            <person name="Angelini C."/>
            <person name="Antonin V."/>
            <person name="Barry K.W."/>
            <person name="Bougher N.L."/>
            <person name="Buchanan P."/>
            <person name="Buyck B."/>
            <person name="Bense V."/>
            <person name="Catcheside P."/>
            <person name="Chovatia M."/>
            <person name="Cooper J."/>
            <person name="Damon W."/>
            <person name="Desjardin D."/>
            <person name="Finy P."/>
            <person name="Geml J."/>
            <person name="Haridas S."/>
            <person name="Hughes K."/>
            <person name="Justo A."/>
            <person name="Karasinski D."/>
            <person name="Kautmanova I."/>
            <person name="Kiss B."/>
            <person name="Kocsube S."/>
            <person name="Kotiranta H."/>
            <person name="LaButti K.M."/>
            <person name="Lechner B.E."/>
            <person name="Liimatainen K."/>
            <person name="Lipzen A."/>
            <person name="Lukacs Z."/>
            <person name="Mihaltcheva S."/>
            <person name="Morgado L.N."/>
            <person name="Niskanen T."/>
            <person name="Noordeloos M.E."/>
            <person name="Ohm R.A."/>
            <person name="Ortiz-Santana B."/>
            <person name="Ovrebo C."/>
            <person name="Racz N."/>
            <person name="Riley R."/>
            <person name="Savchenko A."/>
            <person name="Shiryaev A."/>
            <person name="Soop K."/>
            <person name="Spirin V."/>
            <person name="Szebenyi C."/>
            <person name="Tomsovsky M."/>
            <person name="Tulloss R.E."/>
            <person name="Uehling J."/>
            <person name="Grigoriev I.V."/>
            <person name="Vagvolgyi C."/>
            <person name="Papp T."/>
            <person name="Martin F.M."/>
            <person name="Miettinen O."/>
            <person name="Hibbett D.S."/>
            <person name="Nagy L.G."/>
        </authorList>
    </citation>
    <scope>NUCLEOTIDE SEQUENCE [LARGE SCALE GENOMIC DNA]</scope>
    <source>
        <strain evidence="2 3">HHB13444</strain>
    </source>
</reference>
<dbReference type="InParanoid" id="A0A5C3PI61"/>
<organism evidence="2 3">
    <name type="scientific">Polyporus arcularius HHB13444</name>
    <dbReference type="NCBI Taxonomy" id="1314778"/>
    <lineage>
        <taxon>Eukaryota</taxon>
        <taxon>Fungi</taxon>
        <taxon>Dikarya</taxon>
        <taxon>Basidiomycota</taxon>
        <taxon>Agaricomycotina</taxon>
        <taxon>Agaricomycetes</taxon>
        <taxon>Polyporales</taxon>
        <taxon>Polyporaceae</taxon>
        <taxon>Polyporus</taxon>
    </lineage>
</organism>
<gene>
    <name evidence="2" type="ORF">K466DRAFT_487210</name>
</gene>
<feature type="region of interest" description="Disordered" evidence="1">
    <location>
        <begin position="1"/>
        <end position="46"/>
    </location>
</feature>
<name>A0A5C3PI61_9APHY</name>
<sequence length="68" mass="7767">KMKSDKAGVFMFPPTVTPSHPACGHQDDDRRHDLHSAERSTDGNDEVYEGTFNEWMNLVSSWTWGNRS</sequence>
<evidence type="ECO:0000256" key="1">
    <source>
        <dbReference type="SAM" id="MobiDB-lite"/>
    </source>
</evidence>
<evidence type="ECO:0000313" key="2">
    <source>
        <dbReference type="EMBL" id="TFK89256.1"/>
    </source>
</evidence>
<accession>A0A5C3PI61</accession>
<protein>
    <submittedName>
        <fullName evidence="2">Uncharacterized protein</fullName>
    </submittedName>
</protein>